<dbReference type="InterPro" id="IPR016032">
    <property type="entry name" value="Sig_transdc_resp-reg_C-effctor"/>
</dbReference>
<feature type="domain" description="Response regulatory" evidence="5">
    <location>
        <begin position="33"/>
        <end position="152"/>
    </location>
</feature>
<dbReference type="InterPro" id="IPR001789">
    <property type="entry name" value="Sig_transdc_resp-reg_receiver"/>
</dbReference>
<protein>
    <submittedName>
        <fullName evidence="6">DNA-binding response regulator</fullName>
    </submittedName>
</protein>
<dbReference type="AlphaFoldDB" id="A0A2N7VXJ2"/>
<proteinExistence type="predicted"/>
<dbReference type="Pfam" id="PF00072">
    <property type="entry name" value="Response_reg"/>
    <property type="match status" value="1"/>
</dbReference>
<evidence type="ECO:0000256" key="1">
    <source>
        <dbReference type="ARBA" id="ARBA00022553"/>
    </source>
</evidence>
<dbReference type="PROSITE" id="PS50110">
    <property type="entry name" value="RESPONSE_REGULATORY"/>
    <property type="match status" value="1"/>
</dbReference>
<dbReference type="PROSITE" id="PS50043">
    <property type="entry name" value="HTH_LUXR_2"/>
    <property type="match status" value="1"/>
</dbReference>
<sequence length="245" mass="26318">MWQSATQQPAVSVAQSGRRPMIEAYNVVNKPLQIILAEDHGIVRYGIRLAIEASHVGQVIAEAANSDELIAAVQTQPCDVIVTDLSMPGTRTRDGIALVDRLQRIRPGVPIIVVTALRNAAILNKLIAKGVKAIVEKAGGVSELHSALVAAGQGRTYVSPGVEALLARMNLVGARVGKEAALTTAEMEVIRLFAADGLTAAQIAERLNRSVKTISAHKVRAQHKLGVTTNQELLEYWRAHEHCPQ</sequence>
<comment type="caution">
    <text evidence="6">The sequence shown here is derived from an EMBL/GenBank/DDBJ whole genome shotgun (WGS) entry which is preliminary data.</text>
</comment>
<feature type="modified residue" description="4-aspartylphosphate" evidence="3">
    <location>
        <position position="84"/>
    </location>
</feature>
<evidence type="ECO:0000259" key="5">
    <source>
        <dbReference type="PROSITE" id="PS50110"/>
    </source>
</evidence>
<gene>
    <name evidence="6" type="ORF">C0Z19_18015</name>
</gene>
<reference evidence="6 7" key="1">
    <citation type="submission" date="2018-01" db="EMBL/GenBank/DDBJ databases">
        <title>Whole genome analyses suggest that Burkholderia sensu lato contains two further novel genera in the rhizoxinica-symbiotica group Mycetohabitans gen. nov., and Trinickia gen. nov.: implications for the evolution of diazotrophy and nodulation in the Burkholderiaceae.</title>
        <authorList>
            <person name="Estrada-de los Santos P."/>
            <person name="Palmer M."/>
            <person name="Chavez-Ramirez B."/>
            <person name="Beukes C."/>
            <person name="Steenkamp E.T."/>
            <person name="Hirsch A.M."/>
            <person name="Manyaka P."/>
            <person name="Maluk M."/>
            <person name="Lafos M."/>
            <person name="Crook M."/>
            <person name="Gross E."/>
            <person name="Simon M.F."/>
            <person name="Bueno dos Reis Junior F."/>
            <person name="Poole P.S."/>
            <person name="Venter S.N."/>
            <person name="James E.K."/>
        </authorList>
    </citation>
    <scope>NUCLEOTIDE SEQUENCE [LARGE SCALE GENOMIC DNA]</scope>
    <source>
        <strain evidence="6 7">GP25-8</strain>
    </source>
</reference>
<evidence type="ECO:0000259" key="4">
    <source>
        <dbReference type="PROSITE" id="PS50043"/>
    </source>
</evidence>
<organism evidence="6 7">
    <name type="scientific">Trinickia soli</name>
    <dbReference type="NCBI Taxonomy" id="380675"/>
    <lineage>
        <taxon>Bacteria</taxon>
        <taxon>Pseudomonadati</taxon>
        <taxon>Pseudomonadota</taxon>
        <taxon>Betaproteobacteria</taxon>
        <taxon>Burkholderiales</taxon>
        <taxon>Burkholderiaceae</taxon>
        <taxon>Trinickia</taxon>
    </lineage>
</organism>
<dbReference type="GO" id="GO:0003677">
    <property type="term" value="F:DNA binding"/>
    <property type="evidence" value="ECO:0007669"/>
    <property type="project" value="UniProtKB-KW"/>
</dbReference>
<dbReference type="GO" id="GO:0000160">
    <property type="term" value="P:phosphorelay signal transduction system"/>
    <property type="evidence" value="ECO:0007669"/>
    <property type="project" value="InterPro"/>
</dbReference>
<dbReference type="Gene3D" id="1.10.10.10">
    <property type="entry name" value="Winged helix-like DNA-binding domain superfamily/Winged helix DNA-binding domain"/>
    <property type="match status" value="1"/>
</dbReference>
<name>A0A2N7VXJ2_9BURK</name>
<dbReference type="InterPro" id="IPR058245">
    <property type="entry name" value="NreC/VraR/RcsB-like_REC"/>
</dbReference>
<dbReference type="GO" id="GO:0006355">
    <property type="term" value="P:regulation of DNA-templated transcription"/>
    <property type="evidence" value="ECO:0007669"/>
    <property type="project" value="InterPro"/>
</dbReference>
<dbReference type="SMART" id="SM00421">
    <property type="entry name" value="HTH_LUXR"/>
    <property type="match status" value="1"/>
</dbReference>
<dbReference type="Proteomes" id="UP000235347">
    <property type="component" value="Unassembled WGS sequence"/>
</dbReference>
<dbReference type="CDD" id="cd06170">
    <property type="entry name" value="LuxR_C_like"/>
    <property type="match status" value="1"/>
</dbReference>
<dbReference type="InterPro" id="IPR051015">
    <property type="entry name" value="EvgA-like"/>
</dbReference>
<dbReference type="Pfam" id="PF00196">
    <property type="entry name" value="GerE"/>
    <property type="match status" value="1"/>
</dbReference>
<dbReference type="SMART" id="SM00448">
    <property type="entry name" value="REC"/>
    <property type="match status" value="1"/>
</dbReference>
<keyword evidence="2 6" id="KW-0238">DNA-binding</keyword>
<feature type="domain" description="HTH luxR-type" evidence="4">
    <location>
        <begin position="175"/>
        <end position="241"/>
    </location>
</feature>
<dbReference type="EMBL" id="PNYB01000015">
    <property type="protein sequence ID" value="PMS21863.1"/>
    <property type="molecule type" value="Genomic_DNA"/>
</dbReference>
<dbReference type="InterPro" id="IPR000792">
    <property type="entry name" value="Tscrpt_reg_LuxR_C"/>
</dbReference>
<dbReference type="Gene3D" id="3.40.50.2300">
    <property type="match status" value="1"/>
</dbReference>
<keyword evidence="1 3" id="KW-0597">Phosphoprotein</keyword>
<dbReference type="SUPFAM" id="SSF46894">
    <property type="entry name" value="C-terminal effector domain of the bipartite response regulators"/>
    <property type="match status" value="1"/>
</dbReference>
<dbReference type="CDD" id="cd17535">
    <property type="entry name" value="REC_NarL-like"/>
    <property type="match status" value="1"/>
</dbReference>
<dbReference type="PANTHER" id="PTHR45566">
    <property type="entry name" value="HTH-TYPE TRANSCRIPTIONAL REGULATOR YHJB-RELATED"/>
    <property type="match status" value="1"/>
</dbReference>
<dbReference type="SUPFAM" id="SSF52172">
    <property type="entry name" value="CheY-like"/>
    <property type="match status" value="1"/>
</dbReference>
<dbReference type="PROSITE" id="PS00622">
    <property type="entry name" value="HTH_LUXR_1"/>
    <property type="match status" value="1"/>
</dbReference>
<evidence type="ECO:0000313" key="7">
    <source>
        <dbReference type="Proteomes" id="UP000235347"/>
    </source>
</evidence>
<evidence type="ECO:0000313" key="6">
    <source>
        <dbReference type="EMBL" id="PMS21863.1"/>
    </source>
</evidence>
<dbReference type="InterPro" id="IPR036388">
    <property type="entry name" value="WH-like_DNA-bd_sf"/>
</dbReference>
<evidence type="ECO:0000256" key="2">
    <source>
        <dbReference type="ARBA" id="ARBA00023125"/>
    </source>
</evidence>
<keyword evidence="7" id="KW-1185">Reference proteome</keyword>
<dbReference type="PANTHER" id="PTHR45566:SF2">
    <property type="entry name" value="NARL SUBFAMILY"/>
    <property type="match status" value="1"/>
</dbReference>
<evidence type="ECO:0000256" key="3">
    <source>
        <dbReference type="PROSITE-ProRule" id="PRU00169"/>
    </source>
</evidence>
<accession>A0A2N7VXJ2</accession>
<dbReference type="InterPro" id="IPR011006">
    <property type="entry name" value="CheY-like_superfamily"/>
</dbReference>